<evidence type="ECO:0000256" key="2">
    <source>
        <dbReference type="ARBA" id="ARBA00022481"/>
    </source>
</evidence>
<dbReference type="GO" id="GO:0015628">
    <property type="term" value="P:protein secretion by the type II secretion system"/>
    <property type="evidence" value="ECO:0007669"/>
    <property type="project" value="InterPro"/>
</dbReference>
<keyword evidence="2" id="KW-0488">Methylation</keyword>
<dbReference type="Proteomes" id="UP000184251">
    <property type="component" value="Unassembled WGS sequence"/>
</dbReference>
<evidence type="ECO:0000256" key="1">
    <source>
        <dbReference type="ARBA" id="ARBA00004167"/>
    </source>
</evidence>
<dbReference type="OrthoDB" id="1727209at2"/>
<dbReference type="RefSeq" id="WP_073269149.1">
    <property type="nucleotide sequence ID" value="NZ_FQTU01000001.1"/>
</dbReference>
<dbReference type="SUPFAM" id="SSF54523">
    <property type="entry name" value="Pili subunits"/>
    <property type="match status" value="1"/>
</dbReference>
<dbReference type="PANTHER" id="PTHR30093">
    <property type="entry name" value="GENERAL SECRETION PATHWAY PROTEIN G"/>
    <property type="match status" value="1"/>
</dbReference>
<evidence type="ECO:0000313" key="6">
    <source>
        <dbReference type="EMBL" id="SHE28422.1"/>
    </source>
</evidence>
<evidence type="ECO:0000313" key="7">
    <source>
        <dbReference type="Proteomes" id="UP000184251"/>
    </source>
</evidence>
<evidence type="ECO:0000256" key="3">
    <source>
        <dbReference type="ARBA" id="ARBA00022692"/>
    </source>
</evidence>
<sequence>MLKLRKMLKRNRKGFTLIELIVVLAILAIIALLAVPRFLTTLEAARVSTDEANARTLESAVQLYYAEHLEYPDSLDDLVSDYIDVVPATQSETYTGFALQANGKVVPE</sequence>
<dbReference type="PROSITE" id="PS00409">
    <property type="entry name" value="PROKAR_NTER_METHYL"/>
    <property type="match status" value="1"/>
</dbReference>
<dbReference type="STRING" id="1120975.SAMN02746064_00148"/>
<dbReference type="GO" id="GO:0016020">
    <property type="term" value="C:membrane"/>
    <property type="evidence" value="ECO:0007669"/>
    <property type="project" value="UniProtKB-SubCell"/>
</dbReference>
<dbReference type="InterPro" id="IPR012902">
    <property type="entry name" value="N_methyl_site"/>
</dbReference>
<dbReference type="AlphaFoldDB" id="A0A1M4S898"/>
<comment type="subcellular location">
    <subcellularLocation>
        <location evidence="1">Membrane</location>
        <topology evidence="1">Single-pass membrane protein</topology>
    </subcellularLocation>
</comment>
<evidence type="ECO:0000256" key="5">
    <source>
        <dbReference type="ARBA" id="ARBA00023136"/>
    </source>
</evidence>
<dbReference type="EMBL" id="FQTU01000001">
    <property type="protein sequence ID" value="SHE28422.1"/>
    <property type="molecule type" value="Genomic_DNA"/>
</dbReference>
<dbReference type="Pfam" id="PF07963">
    <property type="entry name" value="N_methyl"/>
    <property type="match status" value="1"/>
</dbReference>
<gene>
    <name evidence="6" type="ORF">SAMN02746064_00148</name>
</gene>
<evidence type="ECO:0000256" key="4">
    <source>
        <dbReference type="ARBA" id="ARBA00022989"/>
    </source>
</evidence>
<dbReference type="InterPro" id="IPR000983">
    <property type="entry name" value="Bac_GSPG_pilin"/>
</dbReference>
<dbReference type="GO" id="GO:0015627">
    <property type="term" value="C:type II protein secretion system complex"/>
    <property type="evidence" value="ECO:0007669"/>
    <property type="project" value="InterPro"/>
</dbReference>
<dbReference type="Gene3D" id="3.30.700.10">
    <property type="entry name" value="Glycoprotein, Type 4 Pilin"/>
    <property type="match status" value="1"/>
</dbReference>
<dbReference type="NCBIfam" id="TIGR02532">
    <property type="entry name" value="IV_pilin_GFxxxE"/>
    <property type="match status" value="1"/>
</dbReference>
<keyword evidence="3" id="KW-0812">Transmembrane</keyword>
<name>A0A1M4S898_9FIRM</name>
<organism evidence="6 7">
    <name type="scientific">Alkalibacter saccharofermentans DSM 14828</name>
    <dbReference type="NCBI Taxonomy" id="1120975"/>
    <lineage>
        <taxon>Bacteria</taxon>
        <taxon>Bacillati</taxon>
        <taxon>Bacillota</taxon>
        <taxon>Clostridia</taxon>
        <taxon>Eubacteriales</taxon>
        <taxon>Eubacteriaceae</taxon>
        <taxon>Alkalibacter</taxon>
    </lineage>
</organism>
<dbReference type="PRINTS" id="PR00813">
    <property type="entry name" value="BCTERIALGSPG"/>
</dbReference>
<keyword evidence="7" id="KW-1185">Reference proteome</keyword>
<dbReference type="PANTHER" id="PTHR30093:SF44">
    <property type="entry name" value="TYPE II SECRETION SYSTEM CORE PROTEIN G"/>
    <property type="match status" value="1"/>
</dbReference>
<reference evidence="6 7" key="1">
    <citation type="submission" date="2016-11" db="EMBL/GenBank/DDBJ databases">
        <authorList>
            <person name="Jaros S."/>
            <person name="Januszkiewicz K."/>
            <person name="Wedrychowicz H."/>
        </authorList>
    </citation>
    <scope>NUCLEOTIDE SEQUENCE [LARGE SCALE GENOMIC DNA]</scope>
    <source>
        <strain evidence="6 7">DSM 14828</strain>
    </source>
</reference>
<dbReference type="InterPro" id="IPR045584">
    <property type="entry name" value="Pilin-like"/>
</dbReference>
<keyword evidence="5" id="KW-0472">Membrane</keyword>
<proteinExistence type="predicted"/>
<protein>
    <submittedName>
        <fullName evidence="6">General secretion pathway protein G</fullName>
    </submittedName>
</protein>
<keyword evidence="4" id="KW-1133">Transmembrane helix</keyword>
<accession>A0A1M4S898</accession>